<name>A0A4D9DCW6_9STRA</name>
<feature type="region of interest" description="Disordered" evidence="2">
    <location>
        <begin position="110"/>
        <end position="290"/>
    </location>
</feature>
<organism evidence="4 5">
    <name type="scientific">Nannochloropsis salina CCMP1776</name>
    <dbReference type="NCBI Taxonomy" id="1027361"/>
    <lineage>
        <taxon>Eukaryota</taxon>
        <taxon>Sar</taxon>
        <taxon>Stramenopiles</taxon>
        <taxon>Ochrophyta</taxon>
        <taxon>Eustigmatophyceae</taxon>
        <taxon>Eustigmatales</taxon>
        <taxon>Monodopsidaceae</taxon>
        <taxon>Microchloropsis</taxon>
        <taxon>Microchloropsis salina</taxon>
    </lineage>
</organism>
<evidence type="ECO:0000256" key="1">
    <source>
        <dbReference type="ARBA" id="ARBA00010236"/>
    </source>
</evidence>
<keyword evidence="3" id="KW-0472">Membrane</keyword>
<dbReference type="OrthoDB" id="207148at2759"/>
<feature type="compositionally biased region" description="Polar residues" evidence="2">
    <location>
        <begin position="113"/>
        <end position="124"/>
    </location>
</feature>
<dbReference type="Proteomes" id="UP000355283">
    <property type="component" value="Unassembled WGS sequence"/>
</dbReference>
<feature type="compositionally biased region" description="Basic and acidic residues" evidence="2">
    <location>
        <begin position="278"/>
        <end position="287"/>
    </location>
</feature>
<evidence type="ECO:0000313" key="4">
    <source>
        <dbReference type="EMBL" id="TFJ86379.1"/>
    </source>
</evidence>
<dbReference type="Gene3D" id="3.40.50.300">
    <property type="entry name" value="P-loop containing nucleotide triphosphate hydrolases"/>
    <property type="match status" value="1"/>
</dbReference>
<proteinExistence type="inferred from homology"/>
<dbReference type="EMBL" id="SDOX01000009">
    <property type="protein sequence ID" value="TFJ86379.1"/>
    <property type="molecule type" value="Genomic_DNA"/>
</dbReference>
<feature type="compositionally biased region" description="Acidic residues" evidence="2">
    <location>
        <begin position="162"/>
        <end position="209"/>
    </location>
</feature>
<dbReference type="PANTHER" id="PTHR45964:SF5">
    <property type="entry name" value="WSCD FAMILY MEMBER CG9164"/>
    <property type="match status" value="1"/>
</dbReference>
<protein>
    <recommendedName>
        <fullName evidence="6">Sulfotransferase domain-containing protein</fullName>
    </recommendedName>
</protein>
<dbReference type="InterPro" id="IPR051589">
    <property type="entry name" value="Sialate-O-sulfotransferase"/>
</dbReference>
<evidence type="ECO:0000256" key="3">
    <source>
        <dbReference type="SAM" id="Phobius"/>
    </source>
</evidence>
<evidence type="ECO:0008006" key="6">
    <source>
        <dbReference type="Google" id="ProtNLM"/>
    </source>
</evidence>
<comment type="similarity">
    <text evidence="1">Belongs to the WSCD family.</text>
</comment>
<keyword evidence="3" id="KW-1133">Transmembrane helix</keyword>
<dbReference type="AlphaFoldDB" id="A0A4D9DCW6"/>
<gene>
    <name evidence="4" type="ORF">NSK_002587</name>
</gene>
<comment type="caution">
    <text evidence="4">The sequence shown here is derived from an EMBL/GenBank/DDBJ whole genome shotgun (WGS) entry which is preliminary data.</text>
</comment>
<dbReference type="PANTHER" id="PTHR45964">
    <property type="entry name" value="WSCD FAMILY MEMBER CG9164"/>
    <property type="match status" value="1"/>
</dbReference>
<feature type="region of interest" description="Disordered" evidence="2">
    <location>
        <begin position="61"/>
        <end position="97"/>
    </location>
</feature>
<dbReference type="SUPFAM" id="SSF52540">
    <property type="entry name" value="P-loop containing nucleoside triphosphate hydrolases"/>
    <property type="match status" value="1"/>
</dbReference>
<feature type="compositionally biased region" description="Basic and acidic residues" evidence="2">
    <location>
        <begin position="61"/>
        <end position="71"/>
    </location>
</feature>
<accession>A0A4D9DCW6</accession>
<feature type="compositionally biased region" description="Low complexity" evidence="2">
    <location>
        <begin position="75"/>
        <end position="93"/>
    </location>
</feature>
<feature type="transmembrane region" description="Helical" evidence="3">
    <location>
        <begin position="21"/>
        <end position="36"/>
    </location>
</feature>
<evidence type="ECO:0000313" key="5">
    <source>
        <dbReference type="Proteomes" id="UP000355283"/>
    </source>
</evidence>
<sequence>MGLPNHKDKPRFRFAKKTGRILIGTTIICVGLAFLYKQRVQPSFKRTSLITAGNVVVEPRNELKSSSDQRVESALPSSTLLPGNPLTTTPSPTQGEKTATDLRLEDVIDAKKNATQLPPVNPTGTDVEEQRGEKKGSPKEEGDTQGGDGVHPPERAETSAEGVDEEWEGEFEQDDDEEEDFLDEEYADDEGWEDEEEKEEEGWEDEKEKEEEGAVAEKKEKVAKKAIEAEKERKDDEGKAREENKKEVSVEQHAADASKLAAGGEGENATLPTTPAKENGKKGEQAKGETVPTLEECRVSYAKRRFLDEDEEVVPPILYSFPGSGNTWTRLLIDISTGVHSGTLLAKRPAKVSKFEGQGHCSKRVSVLKAHPNHFPPGRLFTVTGRCNDWGGIKAFRRFILLMRNPFDAIWSEYRRTATEAHIFLSDDFDLEAFATVAISKMSRLYKDMIRSFKTVRQTLPEKNIYSMYYEDMLDQDMRMNILSNITDFIGLNDGPSPKEKHRHLQCAFILAEDIGGGRRGSDLANKIKTKHIVDTKDIYTPEIACQMWDIFGADVKEFGYTLPNGITEEDCAQL</sequence>
<feature type="compositionally biased region" description="Basic and acidic residues" evidence="2">
    <location>
        <begin position="210"/>
        <end position="256"/>
    </location>
</feature>
<keyword evidence="5" id="KW-1185">Reference proteome</keyword>
<feature type="compositionally biased region" description="Basic and acidic residues" evidence="2">
    <location>
        <begin position="128"/>
        <end position="142"/>
    </location>
</feature>
<keyword evidence="3" id="KW-0812">Transmembrane</keyword>
<evidence type="ECO:0000256" key="2">
    <source>
        <dbReference type="SAM" id="MobiDB-lite"/>
    </source>
</evidence>
<reference evidence="4 5" key="1">
    <citation type="submission" date="2019-01" db="EMBL/GenBank/DDBJ databases">
        <title>Nuclear Genome Assembly of the Microalgal Biofuel strain Nannochloropsis salina CCMP1776.</title>
        <authorList>
            <person name="Hovde B."/>
        </authorList>
    </citation>
    <scope>NUCLEOTIDE SEQUENCE [LARGE SCALE GENOMIC DNA]</scope>
    <source>
        <strain evidence="4 5">CCMP1776</strain>
    </source>
</reference>
<dbReference type="InterPro" id="IPR027417">
    <property type="entry name" value="P-loop_NTPase"/>
</dbReference>